<keyword evidence="1" id="KW-0472">Membrane</keyword>
<feature type="transmembrane region" description="Helical" evidence="1">
    <location>
        <begin position="54"/>
        <end position="75"/>
    </location>
</feature>
<feature type="transmembrane region" description="Helical" evidence="1">
    <location>
        <begin position="232"/>
        <end position="255"/>
    </location>
</feature>
<dbReference type="GO" id="GO:0006508">
    <property type="term" value="P:proteolysis"/>
    <property type="evidence" value="ECO:0007669"/>
    <property type="project" value="UniProtKB-KW"/>
</dbReference>
<protein>
    <submittedName>
        <fullName evidence="3">CAAX protease self-immunity</fullName>
    </submittedName>
</protein>
<dbReference type="GO" id="GO:0004175">
    <property type="term" value="F:endopeptidase activity"/>
    <property type="evidence" value="ECO:0007669"/>
    <property type="project" value="UniProtKB-ARBA"/>
</dbReference>
<reference evidence="3 4" key="1">
    <citation type="submission" date="2016-11" db="EMBL/GenBank/DDBJ databases">
        <authorList>
            <person name="Jaros S."/>
            <person name="Januszkiewicz K."/>
            <person name="Wedrychowicz H."/>
        </authorList>
    </citation>
    <scope>NUCLEOTIDE SEQUENCE [LARGE SCALE GENOMIC DNA]</scope>
    <source>
        <strain evidence="3 4">DSM 24574</strain>
    </source>
</reference>
<evidence type="ECO:0000313" key="3">
    <source>
        <dbReference type="EMBL" id="SHG60247.1"/>
    </source>
</evidence>
<sequence>MKKIWKFLVHHVKEDFNARAYGLIFLFLVASVLVNYLFDFEDTYLDPLKGFPKFFAYFLFYGFAYFSALLILHFTRKENTFFKKRDFWIRSLLAIGLLSLDGSQPFLHEAINASFSVQIQYWAYKVLTNLVGLFFVMLPLLAFHRYYDNNENYYYGLRPHQFDTRPYFQLLLLMLPLIIGASFNDAFLQQYPMYKVTQAYTVLGVPEWVTVAAYEAVYGMDFINVELLFRGFLVIGMIAVLGRQAVLAMAVAYCYLHFGKPAEEAISSIFGGYILGVVAFETRSIWGGVIVHMGIAWSMELVAFIQKSL</sequence>
<name>A0A1M5L5F0_9BACT</name>
<gene>
    <name evidence="3" type="ORF">SAMN04488109_1031</name>
</gene>
<proteinExistence type="predicted"/>
<evidence type="ECO:0000259" key="2">
    <source>
        <dbReference type="Pfam" id="PF02517"/>
    </source>
</evidence>
<accession>A0A1M5L5F0</accession>
<feature type="transmembrane region" description="Helical" evidence="1">
    <location>
        <begin position="262"/>
        <end position="279"/>
    </location>
</feature>
<dbReference type="Pfam" id="PF02517">
    <property type="entry name" value="Rce1-like"/>
    <property type="match status" value="1"/>
</dbReference>
<organism evidence="3 4">
    <name type="scientific">Chryseolinea serpens</name>
    <dbReference type="NCBI Taxonomy" id="947013"/>
    <lineage>
        <taxon>Bacteria</taxon>
        <taxon>Pseudomonadati</taxon>
        <taxon>Bacteroidota</taxon>
        <taxon>Cytophagia</taxon>
        <taxon>Cytophagales</taxon>
        <taxon>Fulvivirgaceae</taxon>
        <taxon>Chryseolinea</taxon>
    </lineage>
</organism>
<keyword evidence="4" id="KW-1185">Reference proteome</keyword>
<dbReference type="STRING" id="947013.SAMN04488109_1031"/>
<evidence type="ECO:0000313" key="4">
    <source>
        <dbReference type="Proteomes" id="UP000184212"/>
    </source>
</evidence>
<keyword evidence="3" id="KW-0645">Protease</keyword>
<feature type="transmembrane region" description="Helical" evidence="1">
    <location>
        <begin position="167"/>
        <end position="188"/>
    </location>
</feature>
<feature type="transmembrane region" description="Helical" evidence="1">
    <location>
        <begin position="126"/>
        <end position="147"/>
    </location>
</feature>
<keyword evidence="1" id="KW-0812">Transmembrane</keyword>
<feature type="transmembrane region" description="Helical" evidence="1">
    <location>
        <begin position="200"/>
        <end position="220"/>
    </location>
</feature>
<feature type="transmembrane region" description="Helical" evidence="1">
    <location>
        <begin position="20"/>
        <end position="38"/>
    </location>
</feature>
<dbReference type="Proteomes" id="UP000184212">
    <property type="component" value="Unassembled WGS sequence"/>
</dbReference>
<keyword evidence="3" id="KW-0378">Hydrolase</keyword>
<dbReference type="AlphaFoldDB" id="A0A1M5L5F0"/>
<dbReference type="GO" id="GO:0080120">
    <property type="term" value="P:CAAX-box protein maturation"/>
    <property type="evidence" value="ECO:0007669"/>
    <property type="project" value="UniProtKB-ARBA"/>
</dbReference>
<feature type="domain" description="CAAX prenyl protease 2/Lysostaphin resistance protein A-like" evidence="2">
    <location>
        <begin position="226"/>
        <end position="295"/>
    </location>
</feature>
<dbReference type="InterPro" id="IPR003675">
    <property type="entry name" value="Rce1/LyrA-like_dom"/>
</dbReference>
<evidence type="ECO:0000256" key="1">
    <source>
        <dbReference type="SAM" id="Phobius"/>
    </source>
</evidence>
<dbReference type="EMBL" id="FQWQ01000001">
    <property type="protein sequence ID" value="SHG60247.1"/>
    <property type="molecule type" value="Genomic_DNA"/>
</dbReference>
<dbReference type="OrthoDB" id="5525190at2"/>
<keyword evidence="1" id="KW-1133">Transmembrane helix</keyword>
<dbReference type="RefSeq" id="WP_073131686.1">
    <property type="nucleotide sequence ID" value="NZ_FQWQ01000001.1"/>
</dbReference>